<feature type="domain" description="PII-uridylyltransferase/Glutamine-synthetase adenylyltransferase" evidence="8">
    <location>
        <begin position="845"/>
        <end position="982"/>
    </location>
</feature>
<dbReference type="GO" id="GO:0016874">
    <property type="term" value="F:ligase activity"/>
    <property type="evidence" value="ECO:0007669"/>
    <property type="project" value="UniProtKB-KW"/>
</dbReference>
<dbReference type="OrthoDB" id="9759366at2"/>
<keyword evidence="10" id="KW-1185">Reference proteome</keyword>
<keyword evidence="5" id="KW-0460">Magnesium</keyword>
<gene>
    <name evidence="9" type="ORF">C8E83_1113</name>
</gene>
<dbReference type="GO" id="GO:0005829">
    <property type="term" value="C:cytosol"/>
    <property type="evidence" value="ECO:0007669"/>
    <property type="project" value="TreeGrafter"/>
</dbReference>
<evidence type="ECO:0000256" key="5">
    <source>
        <dbReference type="ARBA" id="ARBA00022842"/>
    </source>
</evidence>
<dbReference type="PANTHER" id="PTHR30621">
    <property type="entry name" value="GLUTAMINE SYNTHETASE ADENYLYLTRANSFERASE"/>
    <property type="match status" value="1"/>
</dbReference>
<feature type="domain" description="Glutamate-ammonia ligase adenylyltransferase repeated" evidence="7">
    <location>
        <begin position="89"/>
        <end position="324"/>
    </location>
</feature>
<accession>A0A495IF87</accession>
<dbReference type="InterPro" id="IPR023057">
    <property type="entry name" value="GlnE"/>
</dbReference>
<proteinExistence type="predicted"/>
<dbReference type="Pfam" id="PF03710">
    <property type="entry name" value="GlnE"/>
    <property type="match status" value="2"/>
</dbReference>
<reference evidence="9 10" key="1">
    <citation type="submission" date="2018-10" db="EMBL/GenBank/DDBJ databases">
        <title>Sequencing the genomes of 1000 actinobacteria strains.</title>
        <authorList>
            <person name="Klenk H.-P."/>
        </authorList>
    </citation>
    <scope>NUCLEOTIDE SEQUENCE [LARGE SCALE GENOMIC DNA]</scope>
    <source>
        <strain evidence="9 10">DSM 17894</strain>
    </source>
</reference>
<dbReference type="SUPFAM" id="SSF81593">
    <property type="entry name" value="Nucleotidyltransferase substrate binding subunit/domain"/>
    <property type="match status" value="2"/>
</dbReference>
<sequence>MPRSATALTDLARYGFADLRASRDLLDELTELQPLVPEFLEAMSKSADPDQALVRLGRLIERVPDEVDDLLRSSSLPSPTVSDERPGDRLMLVLGASEGLSAFLLRRPETLDVLRRKVWTVPHQDDYERDLRLATGDLTGDPARTALRVAYRRALVSLAAFDLSLYDPVAGLDVVAAALADLAGAALEIALAVARREVTFAADEVAATRLAIIAMGKTGARELNYISDVDVIFVADAGEGLASDRAVEIATRLAMHATRTLSDLAPEEPLWEVDANLRPEGKNGALVRTLASHLAYYERWAKPWEFQALLKARPIAGDRALGQAYVEALAPMVWSVASTENFVESVQRMRERVTAHIPAEQVDRQIKLGPGGLRDIEFTIQLLQLVHGQGDDLIRQRSTLGALGALVTEGYVGRAEAAEFDRDYRELRLLEHRIQLSRMRRTHLMPTDADELRVIARATGLATSADGLLEHWHAIKRRVRSLHERLFYRPLLTAVARRPEQELALTTDSAVARLQAIGFRDPRGALGHIKAMSEGVSRRASIQRHLLPAMLQWFADGTDPDLGLLAFRRLSDGLGESYWFLRMLRDSSGAAHRLTTVLSSSRFVADLLERIPEAASWLESDDDLRPRPYDTLLDEALATVARHDEAGAAAQVLRTSRRREILRIALGGIVGVTSIDEIGTGLAAVMSATLAGALALARREHPAPGSFEFAIIALGRYGGEELGFGSDADVLFVYRTGPDDEGAQARAAQIVADLHRFTDDPLTPLDLDADLRPEGKNGPVVRSLEAYAAYYRRWALTWEAQALLRARGAVGDAALLADFESLADTVRYPASLSEQDAREVKRIKARVESERLPKGADPTRHLKLGRGSLSDVEWFVQLLQLQHAATVPGLRTPSTLRALAAAVEAGLVTADDASKLRDAWIIASRARSAVMLWTSRTSDVLPADRRQLEAVARLMEYPPQSATELEEDYLATTRRARHVFEAGFYGVEKAPDPSV</sequence>
<dbReference type="InterPro" id="IPR013546">
    <property type="entry name" value="PII_UdlTrfase/GS_AdlTrfase"/>
</dbReference>
<evidence type="ECO:0000256" key="4">
    <source>
        <dbReference type="ARBA" id="ARBA00022840"/>
    </source>
</evidence>
<dbReference type="Pfam" id="PF08335">
    <property type="entry name" value="GlnD_UR_UTase"/>
    <property type="match status" value="2"/>
</dbReference>
<dbReference type="GO" id="GO:0008882">
    <property type="term" value="F:[glutamate-ammonia-ligase] adenylyltransferase activity"/>
    <property type="evidence" value="ECO:0007669"/>
    <property type="project" value="InterPro"/>
</dbReference>
<keyword evidence="3" id="KW-0547">Nucleotide-binding</keyword>
<dbReference type="SUPFAM" id="SSF81301">
    <property type="entry name" value="Nucleotidyltransferase"/>
    <property type="match status" value="2"/>
</dbReference>
<dbReference type="GO" id="GO:0000820">
    <property type="term" value="P:regulation of glutamine family amino acid metabolic process"/>
    <property type="evidence" value="ECO:0007669"/>
    <property type="project" value="TreeGrafter"/>
</dbReference>
<dbReference type="GO" id="GO:0005524">
    <property type="term" value="F:ATP binding"/>
    <property type="evidence" value="ECO:0007669"/>
    <property type="project" value="UniProtKB-KW"/>
</dbReference>
<keyword evidence="1 9" id="KW-0808">Transferase</keyword>
<keyword evidence="4" id="KW-0067">ATP-binding</keyword>
<dbReference type="PANTHER" id="PTHR30621:SF0">
    <property type="entry name" value="BIFUNCTIONAL GLUTAMINE SYNTHETASE ADENYLYLTRANSFERASE_ADENYLYL-REMOVING ENZYME"/>
    <property type="match status" value="1"/>
</dbReference>
<dbReference type="Gene3D" id="3.30.460.10">
    <property type="entry name" value="Beta Polymerase, domain 2"/>
    <property type="match status" value="2"/>
</dbReference>
<evidence type="ECO:0000256" key="2">
    <source>
        <dbReference type="ARBA" id="ARBA00022695"/>
    </source>
</evidence>
<protein>
    <submittedName>
        <fullName evidence="9">Glutamate-ammonia-ligase adenylyltransferase</fullName>
    </submittedName>
</protein>
<dbReference type="AlphaFoldDB" id="A0A495IF87"/>
<evidence type="ECO:0000256" key="6">
    <source>
        <dbReference type="ARBA" id="ARBA00023268"/>
    </source>
</evidence>
<evidence type="ECO:0000259" key="7">
    <source>
        <dbReference type="Pfam" id="PF03710"/>
    </source>
</evidence>
<evidence type="ECO:0000259" key="8">
    <source>
        <dbReference type="Pfam" id="PF08335"/>
    </source>
</evidence>
<dbReference type="NCBIfam" id="NF010707">
    <property type="entry name" value="PRK14109.1"/>
    <property type="match status" value="1"/>
</dbReference>
<name>A0A495IF87_9MICO</name>
<evidence type="ECO:0000256" key="1">
    <source>
        <dbReference type="ARBA" id="ARBA00022679"/>
    </source>
</evidence>
<dbReference type="RefSeq" id="WP_121368803.1">
    <property type="nucleotide sequence ID" value="NZ_RBKS01000001.1"/>
</dbReference>
<dbReference type="Gene3D" id="1.20.120.330">
    <property type="entry name" value="Nucleotidyltransferases domain 2"/>
    <property type="match status" value="2"/>
</dbReference>
<feature type="domain" description="PII-uridylyltransferase/Glutamine-synthetase adenylyltransferase" evidence="8">
    <location>
        <begin position="348"/>
        <end position="487"/>
    </location>
</feature>
<keyword evidence="9" id="KW-0436">Ligase</keyword>
<evidence type="ECO:0000313" key="10">
    <source>
        <dbReference type="Proteomes" id="UP000280008"/>
    </source>
</evidence>
<organism evidence="9 10">
    <name type="scientific">Frondihabitans australicus</name>
    <dbReference type="NCBI Taxonomy" id="386892"/>
    <lineage>
        <taxon>Bacteria</taxon>
        <taxon>Bacillati</taxon>
        <taxon>Actinomycetota</taxon>
        <taxon>Actinomycetes</taxon>
        <taxon>Micrococcales</taxon>
        <taxon>Microbacteriaceae</taxon>
        <taxon>Frondihabitans</taxon>
    </lineage>
</organism>
<dbReference type="EMBL" id="RBKS01000001">
    <property type="protein sequence ID" value="RKR74011.1"/>
    <property type="molecule type" value="Genomic_DNA"/>
</dbReference>
<evidence type="ECO:0000256" key="3">
    <source>
        <dbReference type="ARBA" id="ARBA00022741"/>
    </source>
</evidence>
<keyword evidence="2 9" id="KW-0548">Nucleotidyltransferase</keyword>
<feature type="domain" description="Glutamate-ammonia ligase adenylyltransferase repeated" evidence="7">
    <location>
        <begin position="593"/>
        <end position="820"/>
    </location>
</feature>
<dbReference type="InterPro" id="IPR043519">
    <property type="entry name" value="NT_sf"/>
</dbReference>
<dbReference type="Proteomes" id="UP000280008">
    <property type="component" value="Unassembled WGS sequence"/>
</dbReference>
<comment type="caution">
    <text evidence="9">The sequence shown here is derived from an EMBL/GenBank/DDBJ whole genome shotgun (WGS) entry which is preliminary data.</text>
</comment>
<keyword evidence="6" id="KW-0511">Multifunctional enzyme</keyword>
<dbReference type="CDD" id="cd05401">
    <property type="entry name" value="NT_GlnE_GlnD_like"/>
    <property type="match status" value="2"/>
</dbReference>
<dbReference type="InterPro" id="IPR005190">
    <property type="entry name" value="GlnE_rpt_dom"/>
</dbReference>
<evidence type="ECO:0000313" key="9">
    <source>
        <dbReference type="EMBL" id="RKR74011.1"/>
    </source>
</evidence>